<dbReference type="Pfam" id="PF02390">
    <property type="entry name" value="Methyltransf_4"/>
    <property type="match status" value="1"/>
</dbReference>
<name>A0A6P1T3V0_9RHOB</name>
<organism evidence="8 9">
    <name type="scientific">Algicella marina</name>
    <dbReference type="NCBI Taxonomy" id="2683284"/>
    <lineage>
        <taxon>Bacteria</taxon>
        <taxon>Pseudomonadati</taxon>
        <taxon>Pseudomonadota</taxon>
        <taxon>Alphaproteobacteria</taxon>
        <taxon>Rhodobacterales</taxon>
        <taxon>Paracoccaceae</taxon>
        <taxon>Algicella</taxon>
    </lineage>
</organism>
<evidence type="ECO:0000256" key="1">
    <source>
        <dbReference type="ARBA" id="ARBA00000142"/>
    </source>
</evidence>
<protein>
    <recommendedName>
        <fullName evidence="7">tRNA (guanine-N(7)-)-methyltransferase</fullName>
        <ecNumber evidence="7">2.1.1.33</ecNumber>
    </recommendedName>
    <alternativeName>
        <fullName evidence="7">tRNA (guanine(46)-N(7))-methyltransferase</fullName>
    </alternativeName>
    <alternativeName>
        <fullName evidence="7">tRNA(m7G46)-methyltransferase</fullName>
    </alternativeName>
</protein>
<feature type="binding site" evidence="7">
    <location>
        <position position="95"/>
    </location>
    <ligand>
        <name>S-adenosyl-L-methionine</name>
        <dbReference type="ChEBI" id="CHEBI:59789"/>
    </ligand>
</feature>
<dbReference type="Proteomes" id="UP000464495">
    <property type="component" value="Chromosome"/>
</dbReference>
<evidence type="ECO:0000313" key="9">
    <source>
        <dbReference type="Proteomes" id="UP000464495"/>
    </source>
</evidence>
<evidence type="ECO:0000313" key="8">
    <source>
        <dbReference type="EMBL" id="QHQ36166.1"/>
    </source>
</evidence>
<sequence>MSPPKREDGAPWRNFYGRRRGKTLRPGQVEHLETTLEYLRPAGIGWDENPDRNPLDLIEIFGNDRPIWLEIGFGSGEHLLAMAERYPGVGFIGCEPFVNGVATLVPRIAARKIENIRVHPGDARDLLDVIPKGKLEKVFLLYPDPWPKKKHHRRRFMNPEALVPMARAMADGAELRVATDIADYVRHSLETVAQDANFQWEAECAEDWRRPWKDWTRTRYEAKAIREGRSPHYLTFRRVCG</sequence>
<dbReference type="RefSeq" id="WP_161862715.1">
    <property type="nucleotide sequence ID" value="NZ_CP046620.1"/>
</dbReference>
<comment type="similarity">
    <text evidence="7">Belongs to the class I-like SAM-binding methyltransferase superfamily. TrmB family.</text>
</comment>
<comment type="pathway">
    <text evidence="7">tRNA modification; N(7)-methylguanine-tRNA biosynthesis.</text>
</comment>
<dbReference type="InterPro" id="IPR055361">
    <property type="entry name" value="tRNA_methyltr_TrmB_bact"/>
</dbReference>
<keyword evidence="3 7" id="KW-0489">Methyltransferase</keyword>
<dbReference type="Gene3D" id="3.40.50.150">
    <property type="entry name" value="Vaccinia Virus protein VP39"/>
    <property type="match status" value="1"/>
</dbReference>
<feature type="binding site" evidence="7">
    <location>
        <position position="148"/>
    </location>
    <ligand>
        <name>substrate</name>
    </ligand>
</feature>
<accession>A0A6P1T3V0</accession>
<feature type="binding site" evidence="7">
    <location>
        <position position="144"/>
    </location>
    <ligand>
        <name>S-adenosyl-L-methionine</name>
        <dbReference type="ChEBI" id="CHEBI:59789"/>
    </ligand>
</feature>
<keyword evidence="5 7" id="KW-0949">S-adenosyl-L-methionine</keyword>
<dbReference type="PANTHER" id="PTHR23417:SF14">
    <property type="entry name" value="PENTACOTRIPEPTIDE-REPEAT REGION OF PRORP DOMAIN-CONTAINING PROTEIN"/>
    <property type="match status" value="1"/>
</dbReference>
<dbReference type="PANTHER" id="PTHR23417">
    <property type="entry name" value="3-DEOXY-D-MANNO-OCTULOSONIC-ACID TRANSFERASE/TRNA GUANINE-N 7 - -METHYLTRANSFERASE"/>
    <property type="match status" value="1"/>
</dbReference>
<dbReference type="InterPro" id="IPR003358">
    <property type="entry name" value="tRNA_(Gua-N-7)_MeTrfase_Trmb"/>
</dbReference>
<keyword evidence="6 7" id="KW-0819">tRNA processing</keyword>
<dbReference type="NCBIfam" id="TIGR00091">
    <property type="entry name" value="tRNA (guanosine(46)-N7)-methyltransferase TrmB"/>
    <property type="match status" value="1"/>
</dbReference>
<reference evidence="8 9" key="1">
    <citation type="submission" date="2019-12" db="EMBL/GenBank/DDBJ databases">
        <title>Complete genome sequence of Algicella marina strain 9Alg 56(T) isolated from the red alga Tichocarpus crinitus.</title>
        <authorList>
            <person name="Kim S.-G."/>
            <person name="Nedashkovskaya O.I."/>
        </authorList>
    </citation>
    <scope>NUCLEOTIDE SEQUENCE [LARGE SCALE GENOMIC DNA]</scope>
    <source>
        <strain evidence="8 9">9Alg 56</strain>
    </source>
</reference>
<comment type="catalytic activity">
    <reaction evidence="1 7">
        <text>guanosine(46) in tRNA + S-adenosyl-L-methionine = N(7)-methylguanosine(46) in tRNA + S-adenosyl-L-homocysteine</text>
        <dbReference type="Rhea" id="RHEA:42708"/>
        <dbReference type="Rhea" id="RHEA-COMP:10188"/>
        <dbReference type="Rhea" id="RHEA-COMP:10189"/>
        <dbReference type="ChEBI" id="CHEBI:57856"/>
        <dbReference type="ChEBI" id="CHEBI:59789"/>
        <dbReference type="ChEBI" id="CHEBI:74269"/>
        <dbReference type="ChEBI" id="CHEBI:74480"/>
        <dbReference type="EC" id="2.1.1.33"/>
    </reaction>
</comment>
<feature type="binding site" evidence="7">
    <location>
        <position position="122"/>
    </location>
    <ligand>
        <name>S-adenosyl-L-methionine</name>
        <dbReference type="ChEBI" id="CHEBI:59789"/>
    </ligand>
</feature>
<dbReference type="GO" id="GO:0043527">
    <property type="term" value="C:tRNA methyltransferase complex"/>
    <property type="evidence" value="ECO:0007669"/>
    <property type="project" value="TreeGrafter"/>
</dbReference>
<dbReference type="PROSITE" id="PS51625">
    <property type="entry name" value="SAM_MT_TRMB"/>
    <property type="match status" value="1"/>
</dbReference>
<evidence type="ECO:0000256" key="4">
    <source>
        <dbReference type="ARBA" id="ARBA00022679"/>
    </source>
</evidence>
<dbReference type="EC" id="2.1.1.33" evidence="7"/>
<comment type="caution">
    <text evidence="7">Lacks conserved residue(s) required for the propagation of feature annotation.</text>
</comment>
<proteinExistence type="inferred from homology"/>
<dbReference type="CDD" id="cd02440">
    <property type="entry name" value="AdoMet_MTases"/>
    <property type="match status" value="1"/>
</dbReference>
<comment type="function">
    <text evidence="2 7">Catalyzes the formation of N(7)-methylguanine at position 46 (m7G46) in tRNA.</text>
</comment>
<keyword evidence="4 7" id="KW-0808">Transferase</keyword>
<dbReference type="UniPathway" id="UPA00989"/>
<dbReference type="HAMAP" id="MF_01057">
    <property type="entry name" value="tRNA_methyltr_TrmB"/>
    <property type="match status" value="1"/>
</dbReference>
<dbReference type="EMBL" id="CP046620">
    <property type="protein sequence ID" value="QHQ36166.1"/>
    <property type="molecule type" value="Genomic_DNA"/>
</dbReference>
<feature type="binding site" evidence="7">
    <location>
        <position position="180"/>
    </location>
    <ligand>
        <name>substrate</name>
    </ligand>
</feature>
<evidence type="ECO:0000256" key="2">
    <source>
        <dbReference type="ARBA" id="ARBA00003015"/>
    </source>
</evidence>
<dbReference type="AlphaFoldDB" id="A0A6P1T3V0"/>
<dbReference type="SUPFAM" id="SSF53335">
    <property type="entry name" value="S-adenosyl-L-methionine-dependent methyltransferases"/>
    <property type="match status" value="1"/>
</dbReference>
<evidence type="ECO:0000256" key="3">
    <source>
        <dbReference type="ARBA" id="ARBA00022603"/>
    </source>
</evidence>
<keyword evidence="9" id="KW-1185">Reference proteome</keyword>
<gene>
    <name evidence="7 8" type="primary">trmB</name>
    <name evidence="8" type="ORF">GO499_13800</name>
</gene>
<evidence type="ECO:0000256" key="7">
    <source>
        <dbReference type="HAMAP-Rule" id="MF_01057"/>
    </source>
</evidence>
<dbReference type="InterPro" id="IPR029063">
    <property type="entry name" value="SAM-dependent_MTases_sf"/>
</dbReference>
<feature type="binding site" evidence="7">
    <location>
        <begin position="218"/>
        <end position="221"/>
    </location>
    <ligand>
        <name>substrate</name>
    </ligand>
</feature>
<feature type="binding site" evidence="7">
    <location>
        <position position="70"/>
    </location>
    <ligand>
        <name>S-adenosyl-L-methionine</name>
        <dbReference type="ChEBI" id="CHEBI:59789"/>
    </ligand>
</feature>
<evidence type="ECO:0000256" key="6">
    <source>
        <dbReference type="ARBA" id="ARBA00022694"/>
    </source>
</evidence>
<dbReference type="GO" id="GO:0008176">
    <property type="term" value="F:tRNA (guanine(46)-N7)-methyltransferase activity"/>
    <property type="evidence" value="ECO:0007669"/>
    <property type="project" value="UniProtKB-UniRule"/>
</dbReference>
<dbReference type="KEGG" id="amaq:GO499_13800"/>
<evidence type="ECO:0000256" key="5">
    <source>
        <dbReference type="ARBA" id="ARBA00022691"/>
    </source>
</evidence>